<keyword evidence="5" id="KW-0234">DNA repair</keyword>
<evidence type="ECO:0000313" key="7">
    <source>
        <dbReference type="EMBL" id="MBC2606961.1"/>
    </source>
</evidence>
<dbReference type="AlphaFoldDB" id="A0A7X1B7F4"/>
<dbReference type="SUPFAM" id="SSF52141">
    <property type="entry name" value="Uracil-DNA glycosylase-like"/>
    <property type="match status" value="1"/>
</dbReference>
<dbReference type="GO" id="GO:0000703">
    <property type="term" value="F:oxidized pyrimidine nucleobase lesion DNA N-glycosylase activity"/>
    <property type="evidence" value="ECO:0007669"/>
    <property type="project" value="TreeGrafter"/>
</dbReference>
<evidence type="ECO:0000313" key="8">
    <source>
        <dbReference type="Proteomes" id="UP000526501"/>
    </source>
</evidence>
<dbReference type="GO" id="GO:0003677">
    <property type="term" value="F:DNA binding"/>
    <property type="evidence" value="ECO:0007669"/>
    <property type="project" value="UniProtKB-KW"/>
</dbReference>
<dbReference type="GO" id="GO:0006284">
    <property type="term" value="P:base-excision repair"/>
    <property type="evidence" value="ECO:0007669"/>
    <property type="project" value="InterPro"/>
</dbReference>
<evidence type="ECO:0000256" key="3">
    <source>
        <dbReference type="ARBA" id="ARBA00022801"/>
    </source>
</evidence>
<dbReference type="InterPro" id="IPR036895">
    <property type="entry name" value="Uracil-DNA_glycosylase-like_sf"/>
</dbReference>
<dbReference type="Pfam" id="PF03167">
    <property type="entry name" value="UDG"/>
    <property type="match status" value="1"/>
</dbReference>
<keyword evidence="4 7" id="KW-0238">DNA-binding</keyword>
<dbReference type="InterPro" id="IPR005122">
    <property type="entry name" value="Uracil-DNA_glycosylase-like"/>
</dbReference>
<comment type="caution">
    <text evidence="7">The sequence shown here is derived from an EMBL/GenBank/DDBJ whole genome shotgun (WGS) entry which is preliminary data.</text>
</comment>
<evidence type="ECO:0000256" key="2">
    <source>
        <dbReference type="ARBA" id="ARBA00022763"/>
    </source>
</evidence>
<dbReference type="CDD" id="cd19374">
    <property type="entry name" value="UDG-F3_SMUG1-like"/>
    <property type="match status" value="1"/>
</dbReference>
<dbReference type="FunFam" id="3.40.470.10:FF:000005">
    <property type="entry name" value="Single-strand selective monofunctional uracil DNA glycosylase"/>
    <property type="match status" value="1"/>
</dbReference>
<dbReference type="InterPro" id="IPR039134">
    <property type="entry name" value="SMUG1"/>
</dbReference>
<evidence type="ECO:0000256" key="1">
    <source>
        <dbReference type="ARBA" id="ARBA00007889"/>
    </source>
</evidence>
<dbReference type="Proteomes" id="UP000526501">
    <property type="component" value="Unassembled WGS sequence"/>
</dbReference>
<keyword evidence="8" id="KW-1185">Reference proteome</keyword>
<evidence type="ECO:0000256" key="4">
    <source>
        <dbReference type="ARBA" id="ARBA00023125"/>
    </source>
</evidence>
<name>A0A7X1B7F4_9BACT</name>
<accession>A0A7X1B7F4</accession>
<evidence type="ECO:0000259" key="6">
    <source>
        <dbReference type="Pfam" id="PF03167"/>
    </source>
</evidence>
<sequence>MSLATDLLEAAKELHTAVDSLKFSSPVAYVYNPLGYAWKPQETYLRKFGSTRKRVIFMGMNPGPWGMAQTGIPFGEVAAVKDWMKIEEPVDIPFPEHPKRPVLGFACEKSEVSGRRLWGLFSERYPKAKDFFADHFALNYCPLVFMEESSRNRTPDKLPVAESAPLFEACNRHLRRCIEILQPEWIVGVGGFAQKQAKEALQGIDIKHGKVLHPSPASPAANRGWAEAASKQLKEQGIWPA</sequence>
<protein>
    <submittedName>
        <fullName evidence="7">Single-stranded DNA-binding protein</fullName>
    </submittedName>
</protein>
<evidence type="ECO:0000256" key="5">
    <source>
        <dbReference type="ARBA" id="ARBA00023204"/>
    </source>
</evidence>
<keyword evidence="3" id="KW-0378">Hydrolase</keyword>
<organism evidence="7 8">
    <name type="scientific">Pelagicoccus albus</name>
    <dbReference type="NCBI Taxonomy" id="415222"/>
    <lineage>
        <taxon>Bacteria</taxon>
        <taxon>Pseudomonadati</taxon>
        <taxon>Verrucomicrobiota</taxon>
        <taxon>Opitutia</taxon>
        <taxon>Puniceicoccales</taxon>
        <taxon>Pelagicoccaceae</taxon>
        <taxon>Pelagicoccus</taxon>
    </lineage>
</organism>
<dbReference type="GO" id="GO:0017065">
    <property type="term" value="F:single-strand selective uracil DNA N-glycosylase activity"/>
    <property type="evidence" value="ECO:0007669"/>
    <property type="project" value="InterPro"/>
</dbReference>
<dbReference type="PANTHER" id="PTHR13235">
    <property type="entry name" value="SINGLE-STRAND SELECTIVE MONOFUNCTIONAL URACIL DNA GLYCOSYLASE"/>
    <property type="match status" value="1"/>
</dbReference>
<feature type="domain" description="Uracil-DNA glycosylase-like" evidence="6">
    <location>
        <begin position="47"/>
        <end position="220"/>
    </location>
</feature>
<comment type="similarity">
    <text evidence="1">Belongs to the uracil-DNA glycosylase (UDG) superfamily. SMUG1 family.</text>
</comment>
<proteinExistence type="inferred from homology"/>
<dbReference type="EMBL" id="JACHVC010000012">
    <property type="protein sequence ID" value="MBC2606961.1"/>
    <property type="molecule type" value="Genomic_DNA"/>
</dbReference>
<dbReference type="RefSeq" id="WP_185660828.1">
    <property type="nucleotide sequence ID" value="NZ_CAWPOO010000012.1"/>
</dbReference>
<keyword evidence="2" id="KW-0227">DNA damage</keyword>
<dbReference type="Gene3D" id="3.40.470.10">
    <property type="entry name" value="Uracil-DNA glycosylase-like domain"/>
    <property type="match status" value="1"/>
</dbReference>
<gene>
    <name evidence="7" type="ORF">H5P27_12985</name>
</gene>
<reference evidence="7 8" key="1">
    <citation type="submission" date="2020-07" db="EMBL/GenBank/DDBJ databases">
        <authorList>
            <person name="Feng X."/>
        </authorList>
    </citation>
    <scope>NUCLEOTIDE SEQUENCE [LARGE SCALE GENOMIC DNA]</scope>
    <source>
        <strain evidence="7 8">JCM23202</strain>
    </source>
</reference>
<dbReference type="PANTHER" id="PTHR13235:SF2">
    <property type="entry name" value="SINGLE-STRAND SELECTIVE MONOFUNCTIONAL URACIL DNA GLYCOSYLASE"/>
    <property type="match status" value="1"/>
</dbReference>